<organism evidence="1 4">
    <name type="scientific">Kosakonia radicincitans</name>
    <dbReference type="NCBI Taxonomy" id="283686"/>
    <lineage>
        <taxon>Bacteria</taxon>
        <taxon>Pseudomonadati</taxon>
        <taxon>Pseudomonadota</taxon>
        <taxon>Gammaproteobacteria</taxon>
        <taxon>Enterobacterales</taxon>
        <taxon>Enterobacteriaceae</taxon>
        <taxon>Kosakonia</taxon>
    </lineage>
</organism>
<protein>
    <submittedName>
        <fullName evidence="1">Uncharacterized protein</fullName>
    </submittedName>
</protein>
<evidence type="ECO:0000313" key="1">
    <source>
        <dbReference type="EMBL" id="SFR08466.1"/>
    </source>
</evidence>
<dbReference type="EMBL" id="FPAV01000003">
    <property type="protein sequence ID" value="SFT71659.1"/>
    <property type="molecule type" value="Genomic_DNA"/>
</dbReference>
<evidence type="ECO:0000313" key="4">
    <source>
        <dbReference type="Proteomes" id="UP000199173"/>
    </source>
</evidence>
<comment type="caution">
    <text evidence="1">The sequence shown here is derived from an EMBL/GenBank/DDBJ whole genome shotgun (WGS) entry which is preliminary data.</text>
</comment>
<reference evidence="3 4" key="1">
    <citation type="submission" date="2016-10" db="EMBL/GenBank/DDBJ databases">
        <authorList>
            <person name="Varghese N."/>
            <person name="Submissions S."/>
        </authorList>
    </citation>
    <scope>NUCLEOTIDE SEQUENCE [LARGE SCALE GENOMIC DNA]</scope>
    <source>
        <strain evidence="2 3">NFIX06</strain>
        <strain evidence="1 4">NFIX08</strain>
    </source>
</reference>
<dbReference type="Proteomes" id="UP000198760">
    <property type="component" value="Unassembled WGS sequence"/>
</dbReference>
<proteinExistence type="predicted"/>
<dbReference type="AlphaFoldDB" id="A0AAX2EQW9"/>
<dbReference type="EMBL" id="FOYJ01000003">
    <property type="protein sequence ID" value="SFR08466.1"/>
    <property type="molecule type" value="Genomic_DNA"/>
</dbReference>
<dbReference type="Proteomes" id="UP000199173">
    <property type="component" value="Unassembled WGS sequence"/>
</dbReference>
<accession>A0AAX2EQW9</accession>
<name>A0AAX2EQW9_9ENTR</name>
<keyword evidence="3" id="KW-1185">Reference proteome</keyword>
<gene>
    <name evidence="2" type="ORF">SAMN03159428_01834</name>
    <name evidence="1" type="ORF">SAMN03159514_01840</name>
</gene>
<evidence type="ECO:0000313" key="3">
    <source>
        <dbReference type="Proteomes" id="UP000198760"/>
    </source>
</evidence>
<sequence>MMRGVTRSERAVARLVRGTKKPAGRGLSGGDQAMMPWYLLRVCPALPAVCVKALALVGVPVSGWVWLAHCCASCSSLAARLPVAEARV</sequence>
<evidence type="ECO:0000313" key="2">
    <source>
        <dbReference type="EMBL" id="SFT71659.1"/>
    </source>
</evidence>